<dbReference type="GO" id="GO:0009507">
    <property type="term" value="C:chloroplast"/>
    <property type="evidence" value="ECO:0007669"/>
    <property type="project" value="UniProtKB-SubCell"/>
</dbReference>
<sequence>MDTRRCAYRPCSAVANALSIPPGETLPGLDMSRILLKERGAFGNADTGGAWLSSARATAGDKPEEGEDDVKSSCPVCPGRHTCYNGRDKGSRSREGELTPKTRPQFGLQAATRLHEAGIEVIAGQPYGGEFVPGPWTRRLDLAIRRMLGLKKDPRVSRVGPGGSLNAFFFLLIGVISQRLAMDGPAAPGKRIEEASDSFMHAPLGSGGYSSVGRAPLLQLGRCDYGLDV</sequence>
<name>A0AAP0HDU6_9MAGN</name>
<evidence type="ECO:0000313" key="7">
    <source>
        <dbReference type="Proteomes" id="UP001419268"/>
    </source>
</evidence>
<proteinExistence type="inferred from homology"/>
<evidence type="ECO:0000256" key="5">
    <source>
        <dbReference type="ARBA" id="ARBA00022640"/>
    </source>
</evidence>
<organism evidence="6 7">
    <name type="scientific">Stephania cephalantha</name>
    <dbReference type="NCBI Taxonomy" id="152367"/>
    <lineage>
        <taxon>Eukaryota</taxon>
        <taxon>Viridiplantae</taxon>
        <taxon>Streptophyta</taxon>
        <taxon>Embryophyta</taxon>
        <taxon>Tracheophyta</taxon>
        <taxon>Spermatophyta</taxon>
        <taxon>Magnoliopsida</taxon>
        <taxon>Ranunculales</taxon>
        <taxon>Menispermaceae</taxon>
        <taxon>Menispermoideae</taxon>
        <taxon>Cissampelideae</taxon>
        <taxon>Stephania</taxon>
    </lineage>
</organism>
<accession>A0AAP0HDU6</accession>
<dbReference type="InterPro" id="IPR022546">
    <property type="entry name" value="Uncharacterised_Ycf68"/>
</dbReference>
<keyword evidence="5" id="KW-0934">Plastid</keyword>
<dbReference type="PANTHER" id="PTHR34890">
    <property type="entry name" value="ORF16-LACZ FUSION PROTEIN-RELATED"/>
    <property type="match status" value="1"/>
</dbReference>
<evidence type="ECO:0000313" key="6">
    <source>
        <dbReference type="EMBL" id="KAK9080967.1"/>
    </source>
</evidence>
<evidence type="ECO:0000256" key="2">
    <source>
        <dbReference type="ARBA" id="ARBA00007638"/>
    </source>
</evidence>
<dbReference type="EMBL" id="JBBNAG010000018">
    <property type="protein sequence ID" value="KAK9080967.1"/>
    <property type="molecule type" value="Genomic_DNA"/>
</dbReference>
<dbReference type="AlphaFoldDB" id="A0AAP0HDU6"/>
<dbReference type="Proteomes" id="UP001419268">
    <property type="component" value="Unassembled WGS sequence"/>
</dbReference>
<evidence type="ECO:0000256" key="3">
    <source>
        <dbReference type="ARBA" id="ARBA00021456"/>
    </source>
</evidence>
<evidence type="ECO:0000256" key="4">
    <source>
        <dbReference type="ARBA" id="ARBA00022528"/>
    </source>
</evidence>
<keyword evidence="4" id="KW-0150">Chloroplast</keyword>
<comment type="caution">
    <text evidence="6">The sequence shown here is derived from an EMBL/GenBank/DDBJ whole genome shotgun (WGS) entry which is preliminary data.</text>
</comment>
<comment type="similarity">
    <text evidence="2">Belongs to the ycf68 family.</text>
</comment>
<protein>
    <recommendedName>
        <fullName evidence="3">Uncharacterized protein ycf68</fullName>
    </recommendedName>
</protein>
<evidence type="ECO:0000256" key="1">
    <source>
        <dbReference type="ARBA" id="ARBA00004229"/>
    </source>
</evidence>
<reference evidence="6 7" key="1">
    <citation type="submission" date="2024-01" db="EMBL/GenBank/DDBJ databases">
        <title>Genome assemblies of Stephania.</title>
        <authorList>
            <person name="Yang L."/>
        </authorList>
    </citation>
    <scope>NUCLEOTIDE SEQUENCE [LARGE SCALE GENOMIC DNA]</scope>
    <source>
        <strain evidence="6">JXDWG</strain>
        <tissue evidence="6">Leaf</tissue>
    </source>
</reference>
<gene>
    <name evidence="6" type="ORF">Scep_031000</name>
</gene>
<comment type="subcellular location">
    <subcellularLocation>
        <location evidence="1">Plastid</location>
        <location evidence="1">Chloroplast</location>
    </subcellularLocation>
</comment>
<keyword evidence="7" id="KW-1185">Reference proteome</keyword>